<dbReference type="EMBL" id="AZGY01000012">
    <property type="protein sequence ID" value="KZZ93809.1"/>
    <property type="molecule type" value="Genomic_DNA"/>
</dbReference>
<feature type="region of interest" description="Disordered" evidence="2">
    <location>
        <begin position="267"/>
        <end position="294"/>
    </location>
</feature>
<dbReference type="Pfam" id="PF09729">
    <property type="entry name" value="Gti1_Pac2"/>
    <property type="match status" value="1"/>
</dbReference>
<dbReference type="GO" id="GO:0003677">
    <property type="term" value="F:DNA binding"/>
    <property type="evidence" value="ECO:0007669"/>
    <property type="project" value="TreeGrafter"/>
</dbReference>
<protein>
    <submittedName>
        <fullName evidence="3">Gluconate transport inducer 1/Pac2</fullName>
    </submittedName>
</protein>
<dbReference type="OrthoDB" id="5319641at2759"/>
<dbReference type="PANTHER" id="PTHR28027">
    <property type="entry name" value="TRANSCRIPTIONAL REGULATOR MIT1"/>
    <property type="match status" value="1"/>
</dbReference>
<evidence type="ECO:0000313" key="4">
    <source>
        <dbReference type="Proteomes" id="UP000078544"/>
    </source>
</evidence>
<comment type="similarity">
    <text evidence="1">Belongs to the MIT1/WOR1 family.</text>
</comment>
<dbReference type="Proteomes" id="UP000078544">
    <property type="component" value="Unassembled WGS sequence"/>
</dbReference>
<gene>
    <name evidence="3" type="ORF">AAL_05525</name>
</gene>
<dbReference type="PANTHER" id="PTHR28027:SF2">
    <property type="entry name" value="TRANSCRIPTIONAL REGULATOR MIT1"/>
    <property type="match status" value="1"/>
</dbReference>
<evidence type="ECO:0000256" key="2">
    <source>
        <dbReference type="SAM" id="MobiDB-lite"/>
    </source>
</evidence>
<proteinExistence type="inferred from homology"/>
<feature type="compositionally biased region" description="Low complexity" evidence="2">
    <location>
        <begin position="267"/>
        <end position="286"/>
    </location>
</feature>
<organism evidence="3 4">
    <name type="scientific">Moelleriella libera RCEF 2490</name>
    <dbReference type="NCBI Taxonomy" id="1081109"/>
    <lineage>
        <taxon>Eukaryota</taxon>
        <taxon>Fungi</taxon>
        <taxon>Dikarya</taxon>
        <taxon>Ascomycota</taxon>
        <taxon>Pezizomycotina</taxon>
        <taxon>Sordariomycetes</taxon>
        <taxon>Hypocreomycetidae</taxon>
        <taxon>Hypocreales</taxon>
        <taxon>Clavicipitaceae</taxon>
        <taxon>Moelleriella</taxon>
    </lineage>
</organism>
<name>A0A168ADX8_9HYPO</name>
<dbReference type="InterPro" id="IPR018608">
    <property type="entry name" value="Gti1/Pac2"/>
</dbReference>
<dbReference type="AlphaFoldDB" id="A0A168ADX8"/>
<comment type="caution">
    <text evidence="3">The sequence shown here is derived from an EMBL/GenBank/DDBJ whole genome shotgun (WGS) entry which is preliminary data.</text>
</comment>
<sequence length="335" mass="38183">MTNFAPLTANYYGFIGSTRDALILFQQCLNGEAAHAPRRPHERERAELIVSGAIFLYEEQISGIKRWTDGVSWSPSRILDNFLVYRELTAPFPAGQRKRALKRDRRVTASGAITRDRGESSSSSSTGLTAQNLNAVRLAVAGQTATGGIDSDAERALVGSLTDSYKFREGGLIKKTVSIKYNNIVHHLVSYYKMEDVLQGRLMRPSHQPTLRNMILSPVLTDGQNFKHDIDHAFDFTPYYPNLDPMTVPLPLVDNHFYQDQSHFYYQNQQHQHQQQQQMQQQQQQHQHQHQHQQQWIPGYYIPPNTMGSGRPSSNPFIQGQAVLDQSGYVWPEEE</sequence>
<evidence type="ECO:0000256" key="1">
    <source>
        <dbReference type="ARBA" id="ARBA00008359"/>
    </source>
</evidence>
<evidence type="ECO:0000313" key="3">
    <source>
        <dbReference type="EMBL" id="KZZ93809.1"/>
    </source>
</evidence>
<feature type="region of interest" description="Disordered" evidence="2">
    <location>
        <begin position="105"/>
        <end position="127"/>
    </location>
</feature>
<keyword evidence="4" id="KW-1185">Reference proteome</keyword>
<reference evidence="3 4" key="1">
    <citation type="journal article" date="2016" name="Genome Biol. Evol.">
        <title>Divergent and convergent evolution of fungal pathogenicity.</title>
        <authorList>
            <person name="Shang Y."/>
            <person name="Xiao G."/>
            <person name="Zheng P."/>
            <person name="Cen K."/>
            <person name="Zhan S."/>
            <person name="Wang C."/>
        </authorList>
    </citation>
    <scope>NUCLEOTIDE SEQUENCE [LARGE SCALE GENOMIC DNA]</scope>
    <source>
        <strain evidence="3 4">RCEF 2490</strain>
    </source>
</reference>
<accession>A0A168ADX8</accession>